<evidence type="ECO:0000256" key="7">
    <source>
        <dbReference type="SAM" id="MobiDB-lite"/>
    </source>
</evidence>
<evidence type="ECO:0000313" key="9">
    <source>
        <dbReference type="EMBL" id="CAB0001317.1"/>
    </source>
</evidence>
<dbReference type="Pfam" id="PF03821">
    <property type="entry name" value="Mtp"/>
    <property type="match status" value="1"/>
</dbReference>
<dbReference type="GO" id="GO:0005765">
    <property type="term" value="C:lysosomal membrane"/>
    <property type="evidence" value="ECO:0007669"/>
    <property type="project" value="TreeGrafter"/>
</dbReference>
<evidence type="ECO:0000256" key="6">
    <source>
        <dbReference type="ARBA" id="ARBA00023136"/>
    </source>
</evidence>
<evidence type="ECO:0000256" key="3">
    <source>
        <dbReference type="ARBA" id="ARBA00022448"/>
    </source>
</evidence>
<feature type="compositionally biased region" description="Polar residues" evidence="7">
    <location>
        <begin position="290"/>
        <end position="300"/>
    </location>
</feature>
<keyword evidence="5 8" id="KW-1133">Transmembrane helix</keyword>
<feature type="compositionally biased region" description="Pro residues" evidence="7">
    <location>
        <begin position="316"/>
        <end position="334"/>
    </location>
</feature>
<evidence type="ECO:0000313" key="10">
    <source>
        <dbReference type="Proteomes" id="UP000479000"/>
    </source>
</evidence>
<dbReference type="InterPro" id="IPR051115">
    <property type="entry name" value="LAPTM_transporter"/>
</dbReference>
<feature type="transmembrane region" description="Helical" evidence="8">
    <location>
        <begin position="138"/>
        <end position="164"/>
    </location>
</feature>
<dbReference type="AlphaFoldDB" id="A0A6H5GD65"/>
<feature type="transmembrane region" description="Helical" evidence="8">
    <location>
        <begin position="27"/>
        <end position="48"/>
    </location>
</feature>
<keyword evidence="6 8" id="KW-0472">Membrane</keyword>
<comment type="similarity">
    <text evidence="2">Belongs to the LAPTM4/LAPTM5 transporter family.</text>
</comment>
<dbReference type="Proteomes" id="UP000479000">
    <property type="component" value="Unassembled WGS sequence"/>
</dbReference>
<evidence type="ECO:0000256" key="5">
    <source>
        <dbReference type="ARBA" id="ARBA00022989"/>
    </source>
</evidence>
<keyword evidence="4 8" id="KW-0812">Transmembrane</keyword>
<feature type="compositionally biased region" description="Low complexity" evidence="7">
    <location>
        <begin position="306"/>
        <end position="315"/>
    </location>
</feature>
<feature type="region of interest" description="Disordered" evidence="7">
    <location>
        <begin position="290"/>
        <end position="334"/>
    </location>
</feature>
<feature type="transmembrane region" description="Helical" evidence="8">
    <location>
        <begin position="190"/>
        <end position="218"/>
    </location>
</feature>
<dbReference type="PANTHER" id="PTHR12479">
    <property type="entry name" value="LYSOSOMAL-ASSOCIATED TRANSMEMBRANE PROTEIN"/>
    <property type="match status" value="1"/>
</dbReference>
<accession>A0A6H5GD65</accession>
<organism evidence="9 10">
    <name type="scientific">Nesidiocoris tenuis</name>
    <dbReference type="NCBI Taxonomy" id="355587"/>
    <lineage>
        <taxon>Eukaryota</taxon>
        <taxon>Metazoa</taxon>
        <taxon>Ecdysozoa</taxon>
        <taxon>Arthropoda</taxon>
        <taxon>Hexapoda</taxon>
        <taxon>Insecta</taxon>
        <taxon>Pterygota</taxon>
        <taxon>Neoptera</taxon>
        <taxon>Paraneoptera</taxon>
        <taxon>Hemiptera</taxon>
        <taxon>Heteroptera</taxon>
        <taxon>Panheteroptera</taxon>
        <taxon>Cimicomorpha</taxon>
        <taxon>Miridae</taxon>
        <taxon>Dicyphina</taxon>
        <taxon>Nesidiocoris</taxon>
    </lineage>
</organism>
<evidence type="ECO:0000256" key="4">
    <source>
        <dbReference type="ARBA" id="ARBA00022692"/>
    </source>
</evidence>
<dbReference type="InterPro" id="IPR004687">
    <property type="entry name" value="LAPTM4/5"/>
</dbReference>
<reference evidence="9 10" key="1">
    <citation type="submission" date="2020-02" db="EMBL/GenBank/DDBJ databases">
        <authorList>
            <person name="Ferguson B K."/>
        </authorList>
    </citation>
    <scope>NUCLEOTIDE SEQUENCE [LARGE SCALE GENOMIC DNA]</scope>
</reference>
<dbReference type="EMBL" id="CADCXU010010471">
    <property type="protein sequence ID" value="CAB0001317.1"/>
    <property type="molecule type" value="Genomic_DNA"/>
</dbReference>
<comment type="subcellular location">
    <subcellularLocation>
        <location evidence="1">Endomembrane system</location>
        <topology evidence="1">Multi-pass membrane protein</topology>
    </subcellularLocation>
</comment>
<evidence type="ECO:0000256" key="8">
    <source>
        <dbReference type="SAM" id="Phobius"/>
    </source>
</evidence>
<gene>
    <name evidence="9" type="ORF">NTEN_LOCUS7104</name>
</gene>
<evidence type="ECO:0000256" key="1">
    <source>
        <dbReference type="ARBA" id="ARBA00004127"/>
    </source>
</evidence>
<feature type="transmembrane region" description="Helical" evidence="8">
    <location>
        <begin position="233"/>
        <end position="252"/>
    </location>
</feature>
<evidence type="ECO:0000256" key="2">
    <source>
        <dbReference type="ARBA" id="ARBA00010076"/>
    </source>
</evidence>
<protein>
    <submittedName>
        <fullName evidence="9">Uncharacterized protein</fullName>
    </submittedName>
</protein>
<name>A0A6H5GD65_9HEMI</name>
<dbReference type="PANTHER" id="PTHR12479:SF10">
    <property type="entry name" value="LYSOSOMAL-ASSOCIATED TRANSMEMBRANE PROTEIN"/>
    <property type="match status" value="1"/>
</dbReference>
<keyword evidence="10" id="KW-1185">Reference proteome</keyword>
<keyword evidence="3" id="KW-0813">Transport</keyword>
<sequence length="334" mass="37235">MQGLSFKIGERENWRCGLCCHVRTATIFLGVWHLMLHIMKLSVIAVALRHPELMTSRVTQAEDPFTHVGVNRPGPPMLPTAQTVSEGFGVATDYSNNPSPNKSYDTIEHLNVTVVVMFSTFAITLMMIYGAIKGKPSYLMPFFCLQLFDFCIACLTAMTSLCYLPDMHRLINESPQVPMHAALLKLSPQVLAFVVLLTFTTAMVIKVMAILCFSWSIIDTPIVTLSAFLIHHYYSYFQAYFINVVWSCYRYLTFRMIAASRTVHLIPESPPPDLQDLLPDYETACANKNTVQQPQLHHQSTPPPSYSQAVASSAAPPLPLAPPASSIPPPQVRT</sequence>
<dbReference type="OrthoDB" id="10002163at2759"/>
<feature type="transmembrane region" description="Helical" evidence="8">
    <location>
        <begin position="110"/>
        <end position="132"/>
    </location>
</feature>
<dbReference type="GO" id="GO:0012505">
    <property type="term" value="C:endomembrane system"/>
    <property type="evidence" value="ECO:0007669"/>
    <property type="project" value="UniProtKB-SubCell"/>
</dbReference>
<proteinExistence type="inferred from homology"/>